<dbReference type="Proteomes" id="UP001220670">
    <property type="component" value="Unassembled WGS sequence"/>
</dbReference>
<dbReference type="RefSeq" id="WP_272208704.1">
    <property type="nucleotide sequence ID" value="NZ_JAQOMV010000034.1"/>
</dbReference>
<organism evidence="4 5">
    <name type="scientific">Limosilactobacillus mucosae</name>
    <name type="common">Lactobacillus mucosae</name>
    <dbReference type="NCBI Taxonomy" id="97478"/>
    <lineage>
        <taxon>Bacteria</taxon>
        <taxon>Bacillati</taxon>
        <taxon>Bacillota</taxon>
        <taxon>Bacilli</taxon>
        <taxon>Lactobacillales</taxon>
        <taxon>Lactobacillaceae</taxon>
        <taxon>Limosilactobacillus</taxon>
    </lineage>
</organism>
<feature type="transmembrane region" description="Helical" evidence="2">
    <location>
        <begin position="298"/>
        <end position="319"/>
    </location>
</feature>
<keyword evidence="2" id="KW-0812">Transmembrane</keyword>
<feature type="transmembrane region" description="Helical" evidence="2">
    <location>
        <begin position="398"/>
        <end position="418"/>
    </location>
</feature>
<feature type="transmembrane region" description="Helical" evidence="2">
    <location>
        <begin position="339"/>
        <end position="357"/>
    </location>
</feature>
<gene>
    <name evidence="4" type="ORF">PO250_10990</name>
</gene>
<feature type="domain" description="Zinc-ribbon" evidence="3">
    <location>
        <begin position="4"/>
        <end position="22"/>
    </location>
</feature>
<accession>A0AAJ1HWQ9</accession>
<keyword evidence="2" id="KW-0472">Membrane</keyword>
<proteinExistence type="predicted"/>
<evidence type="ECO:0000259" key="3">
    <source>
        <dbReference type="Pfam" id="PF13240"/>
    </source>
</evidence>
<keyword evidence="2" id="KW-1133">Transmembrane helix</keyword>
<feature type="compositionally biased region" description="Basic and acidic residues" evidence="1">
    <location>
        <begin position="37"/>
        <end position="99"/>
    </location>
</feature>
<dbReference type="AlphaFoldDB" id="A0AAJ1HWQ9"/>
<name>A0AAJ1HWQ9_LIMMU</name>
<evidence type="ECO:0000256" key="2">
    <source>
        <dbReference type="SAM" id="Phobius"/>
    </source>
</evidence>
<dbReference type="InterPro" id="IPR026870">
    <property type="entry name" value="Zinc_ribbon_dom"/>
</dbReference>
<feature type="region of interest" description="Disordered" evidence="1">
    <location>
        <begin position="34"/>
        <end position="100"/>
    </location>
</feature>
<evidence type="ECO:0000313" key="4">
    <source>
        <dbReference type="EMBL" id="MDC2830796.1"/>
    </source>
</evidence>
<sequence>MKICPNCGSEVLENAEYCTRCGWHFEKAIRPQSVADPIDKHQDTAEKKPVDQPKTPAEKAHLPIEHADKPRSEADENKHSELASNENKRLDPTSDEQVKVDQYVPTDDLNQDETIIGVSESDSAISSSKAAVAPGKDAVPAEQAVLEQKRLFGDQPQSIKNASAELNQKTAISAASEAKAIEKTAEHEEIKSRMQARKAAASKTKTNDADSLDVTLDLEHAKQGFSRAWNWLIESLRHPGEYRRPSWRWTGLMMLILEALFSVITISWMVDHLSEKIAQLASGSAIVFHIKAMTAGSFCLLWLLIVVATLLMSAVAYVFKRYVDGSEGGDWIDMINHLTWASNFNVVLILLSLLLAVMTSSLGMMTLVGIMLLIALGLFALAIADEMLKPGPQKLDRIYGALIVLVINGLIVFAAISLGGKLIKEIIVALMLQLF</sequence>
<feature type="transmembrane region" description="Helical" evidence="2">
    <location>
        <begin position="247"/>
        <end position="270"/>
    </location>
</feature>
<dbReference type="EMBL" id="JAQONE010000028">
    <property type="protein sequence ID" value="MDC2830796.1"/>
    <property type="molecule type" value="Genomic_DNA"/>
</dbReference>
<comment type="caution">
    <text evidence="4">The sequence shown here is derived from an EMBL/GenBank/DDBJ whole genome shotgun (WGS) entry which is preliminary data.</text>
</comment>
<feature type="transmembrane region" description="Helical" evidence="2">
    <location>
        <begin position="364"/>
        <end position="383"/>
    </location>
</feature>
<protein>
    <submittedName>
        <fullName evidence="4">Zinc-ribbon domain-containing protein</fullName>
    </submittedName>
</protein>
<dbReference type="Pfam" id="PF13240">
    <property type="entry name" value="Zn_Ribbon_1"/>
    <property type="match status" value="1"/>
</dbReference>
<evidence type="ECO:0000256" key="1">
    <source>
        <dbReference type="SAM" id="MobiDB-lite"/>
    </source>
</evidence>
<evidence type="ECO:0000313" key="5">
    <source>
        <dbReference type="Proteomes" id="UP001220670"/>
    </source>
</evidence>
<reference evidence="4" key="1">
    <citation type="submission" date="2023-01" db="EMBL/GenBank/DDBJ databases">
        <title>Genome analysis of 13 Lactobacillus isolated from gut of wild boar.</title>
        <authorList>
            <person name="Papp P."/>
            <person name="Libisch B."/>
            <person name="Nagy T."/>
            <person name="Olasz F."/>
        </authorList>
    </citation>
    <scope>NUCLEOTIDE SEQUENCE</scope>
    <source>
        <strain evidence="4">F146</strain>
    </source>
</reference>